<dbReference type="Proteomes" id="UP000315363">
    <property type="component" value="Unassembled WGS sequence"/>
</dbReference>
<dbReference type="PANTHER" id="PTHR43162:SF1">
    <property type="entry name" value="PRESTALK A DIFFERENTIATION PROTEIN A"/>
    <property type="match status" value="1"/>
</dbReference>
<dbReference type="PANTHER" id="PTHR43162">
    <property type="match status" value="1"/>
</dbReference>
<organism evidence="2 3">
    <name type="scientific">Arenibacter algicola</name>
    <dbReference type="NCBI Taxonomy" id="616991"/>
    <lineage>
        <taxon>Bacteria</taxon>
        <taxon>Pseudomonadati</taxon>
        <taxon>Bacteroidota</taxon>
        <taxon>Flavobacteriia</taxon>
        <taxon>Flavobacteriales</taxon>
        <taxon>Flavobacteriaceae</taxon>
        <taxon>Arenibacter</taxon>
    </lineage>
</organism>
<evidence type="ECO:0000313" key="3">
    <source>
        <dbReference type="Proteomes" id="UP000315363"/>
    </source>
</evidence>
<sequence length="290" mass="31896">MNNILVIGGTGKTGQKVVKRLSEAGHNVRIGSRSATPAFDWENPETWSQSMEGMDKVYITFQPDLAVPGALEAIEELTKKAKQSNVKKLVLLSGKGEREAELCEQVVIHSGLDYTIVRASWFNQNFSESFFLEPILEGFVALPQAEAKVPYVDTDDIADVAVAALLGEEHNGKIYQLTGPRQLTFKEVIQEISDATGRDIAFTPIALPAYTQVMKQQGVPADFVWLIEYLFSEVLGNPNNAEITHDIEKVLGRKPKDFSDYVKETAATGIWNSPSLLIAGSDTGKELLKP</sequence>
<feature type="domain" description="NAD(P)-binding" evidence="1">
    <location>
        <begin position="8"/>
        <end position="165"/>
    </location>
</feature>
<dbReference type="Pfam" id="PF13460">
    <property type="entry name" value="NAD_binding_10"/>
    <property type="match status" value="1"/>
</dbReference>
<accession>A0ABY3A902</accession>
<name>A0ABY3A902_9FLAO</name>
<dbReference type="InterPro" id="IPR036291">
    <property type="entry name" value="NAD(P)-bd_dom_sf"/>
</dbReference>
<keyword evidence="3" id="KW-1185">Reference proteome</keyword>
<dbReference type="InterPro" id="IPR016040">
    <property type="entry name" value="NAD(P)-bd_dom"/>
</dbReference>
<proteinExistence type="predicted"/>
<dbReference type="SUPFAM" id="SSF51735">
    <property type="entry name" value="NAD(P)-binding Rossmann-fold domains"/>
    <property type="match status" value="1"/>
</dbReference>
<comment type="caution">
    <text evidence="2">The sequence shown here is derived from an EMBL/GenBank/DDBJ whole genome shotgun (WGS) entry which is preliminary data.</text>
</comment>
<evidence type="ECO:0000313" key="2">
    <source>
        <dbReference type="EMBL" id="TQO36433.1"/>
    </source>
</evidence>
<gene>
    <name evidence="2" type="ORF">GQ41_1009</name>
</gene>
<dbReference type="Gene3D" id="3.90.25.10">
    <property type="entry name" value="UDP-galactose 4-epimerase, domain 1"/>
    <property type="match status" value="1"/>
</dbReference>
<reference evidence="2 3" key="1">
    <citation type="submission" date="2019-06" db="EMBL/GenBank/DDBJ databases">
        <title>A large-scale integrated study on North Sea by COGITO (Coastal Microbe Genomic &amp; Taxonomic Observatory).</title>
        <authorList>
            <person name="Teeling H."/>
        </authorList>
    </citation>
    <scope>NUCLEOTIDE SEQUENCE [LARGE SCALE GENOMIC DNA]</scope>
    <source>
        <strain evidence="2 3">MAR_2009_79</strain>
    </source>
</reference>
<evidence type="ECO:0000259" key="1">
    <source>
        <dbReference type="Pfam" id="PF13460"/>
    </source>
</evidence>
<dbReference type="EMBL" id="VHIF01000001">
    <property type="protein sequence ID" value="TQO36433.1"/>
    <property type="molecule type" value="Genomic_DNA"/>
</dbReference>
<dbReference type="Gene3D" id="3.40.50.720">
    <property type="entry name" value="NAD(P)-binding Rossmann-like Domain"/>
    <property type="match status" value="1"/>
</dbReference>
<protein>
    <submittedName>
        <fullName evidence="2">Uncharacterized protein YbjT (DUF2867 family)</fullName>
    </submittedName>
</protein>
<dbReference type="InterPro" id="IPR051604">
    <property type="entry name" value="Ergot_Alk_Oxidoreductase"/>
</dbReference>